<feature type="transmembrane region" description="Helical" evidence="1">
    <location>
        <begin position="54"/>
        <end position="80"/>
    </location>
</feature>
<gene>
    <name evidence="2" type="ORF">S01H4_02866</name>
</gene>
<keyword evidence="1" id="KW-0812">Transmembrane</keyword>
<keyword evidence="1" id="KW-0472">Membrane</keyword>
<organism evidence="2">
    <name type="scientific">marine sediment metagenome</name>
    <dbReference type="NCBI Taxonomy" id="412755"/>
    <lineage>
        <taxon>unclassified sequences</taxon>
        <taxon>metagenomes</taxon>
        <taxon>ecological metagenomes</taxon>
    </lineage>
</organism>
<evidence type="ECO:0000256" key="1">
    <source>
        <dbReference type="SAM" id="Phobius"/>
    </source>
</evidence>
<feature type="transmembrane region" description="Helical" evidence="1">
    <location>
        <begin position="186"/>
        <end position="204"/>
    </location>
</feature>
<feature type="transmembrane region" description="Helical" evidence="1">
    <location>
        <begin position="115"/>
        <end position="135"/>
    </location>
</feature>
<feature type="transmembrane region" description="Helical" evidence="1">
    <location>
        <begin position="86"/>
        <end position="108"/>
    </location>
</feature>
<accession>X0ZX60</accession>
<feature type="transmembrane region" description="Helical" evidence="1">
    <location>
        <begin position="147"/>
        <end position="165"/>
    </location>
</feature>
<reference evidence="2" key="1">
    <citation type="journal article" date="2014" name="Front. Microbiol.">
        <title>High frequency of phylogenetically diverse reductive dehalogenase-homologous genes in deep subseafloor sedimentary metagenomes.</title>
        <authorList>
            <person name="Kawai M."/>
            <person name="Futagami T."/>
            <person name="Toyoda A."/>
            <person name="Takaki Y."/>
            <person name="Nishi S."/>
            <person name="Hori S."/>
            <person name="Arai W."/>
            <person name="Tsubouchi T."/>
            <person name="Morono Y."/>
            <person name="Uchiyama I."/>
            <person name="Ito T."/>
            <person name="Fujiyama A."/>
            <person name="Inagaki F."/>
            <person name="Takami H."/>
        </authorList>
    </citation>
    <scope>NUCLEOTIDE SEQUENCE</scope>
    <source>
        <strain evidence="2">Expedition CK06-06</strain>
    </source>
</reference>
<dbReference type="EMBL" id="BART01000661">
    <property type="protein sequence ID" value="GAG74119.1"/>
    <property type="molecule type" value="Genomic_DNA"/>
</dbReference>
<evidence type="ECO:0000313" key="2">
    <source>
        <dbReference type="EMBL" id="GAG74119.1"/>
    </source>
</evidence>
<name>X0ZX60_9ZZZZ</name>
<comment type="caution">
    <text evidence="2">The sequence shown here is derived from an EMBL/GenBank/DDBJ whole genome shotgun (WGS) entry which is preliminary data.</text>
</comment>
<proteinExistence type="predicted"/>
<dbReference type="AlphaFoldDB" id="X0ZX60"/>
<feature type="transmembrane region" description="Helical" evidence="1">
    <location>
        <begin position="15"/>
        <end position="33"/>
    </location>
</feature>
<keyword evidence="1" id="KW-1133">Transmembrane helix</keyword>
<sequence length="213" mass="24880">MSTNTEEGMKKMIEGTIYMTFFIGFIILLCRDIEKLRWLGGHKEEDSPIKDGTFWFFFWFSLIIIQTCVVQINFLINIAINEPSMMILYSHQIFGIVMLFALVFVLLIKGFLNPSLNFIIALFPNIITTIIFWSLNILDESNYTSPIVGLIVGVIIENILIRFYKSGNKILWNLPPKVWKTVNNKWFILVFTILYAVEMYLQIYSESIMTIFI</sequence>
<protein>
    <submittedName>
        <fullName evidence="2">Uncharacterized protein</fullName>
    </submittedName>
</protein>